<feature type="transmembrane region" description="Helical" evidence="1">
    <location>
        <begin position="125"/>
        <end position="148"/>
    </location>
</feature>
<keyword evidence="1" id="KW-1133">Transmembrane helix</keyword>
<accession>E3M187</accession>
<evidence type="ECO:0000313" key="3">
    <source>
        <dbReference type="Proteomes" id="UP000008281"/>
    </source>
</evidence>
<name>E3M187_CAERE</name>
<evidence type="ECO:0000256" key="1">
    <source>
        <dbReference type="SAM" id="Phobius"/>
    </source>
</evidence>
<reference evidence="2" key="1">
    <citation type="submission" date="2007-07" db="EMBL/GenBank/DDBJ databases">
        <title>PCAP assembly of the Caenorhabditis remanei genome.</title>
        <authorList>
            <consortium name="The Caenorhabditis remanei Sequencing Consortium"/>
            <person name="Wilson R.K."/>
        </authorList>
    </citation>
    <scope>NUCLEOTIDE SEQUENCE [LARGE SCALE GENOMIC DNA]</scope>
    <source>
        <strain evidence="2">PB4641</strain>
    </source>
</reference>
<proteinExistence type="predicted"/>
<organism evidence="3">
    <name type="scientific">Caenorhabditis remanei</name>
    <name type="common">Caenorhabditis vulgaris</name>
    <dbReference type="NCBI Taxonomy" id="31234"/>
    <lineage>
        <taxon>Eukaryota</taxon>
        <taxon>Metazoa</taxon>
        <taxon>Ecdysozoa</taxon>
        <taxon>Nematoda</taxon>
        <taxon>Chromadorea</taxon>
        <taxon>Rhabditida</taxon>
        <taxon>Rhabditina</taxon>
        <taxon>Rhabditomorpha</taxon>
        <taxon>Rhabditoidea</taxon>
        <taxon>Rhabditidae</taxon>
        <taxon>Peloderinae</taxon>
        <taxon>Caenorhabditis</taxon>
    </lineage>
</organism>
<protein>
    <submittedName>
        <fullName evidence="2">Uncharacterized protein</fullName>
    </submittedName>
</protein>
<keyword evidence="1" id="KW-0472">Membrane</keyword>
<dbReference type="EMBL" id="DS268421">
    <property type="protein sequence ID" value="EFO88880.1"/>
    <property type="molecule type" value="Genomic_DNA"/>
</dbReference>
<feature type="transmembrane region" description="Helical" evidence="1">
    <location>
        <begin position="97"/>
        <end position="118"/>
    </location>
</feature>
<gene>
    <name evidence="2" type="ORF">CRE_06470</name>
</gene>
<feature type="transmembrane region" description="Helical" evidence="1">
    <location>
        <begin position="42"/>
        <end position="59"/>
    </location>
</feature>
<keyword evidence="3" id="KW-1185">Reference proteome</keyword>
<feature type="transmembrane region" description="Helical" evidence="1">
    <location>
        <begin position="168"/>
        <end position="193"/>
    </location>
</feature>
<sequence length="274" mass="32098">MVNNEKLVYFLKDSWKFFINPIYFILKHACNYTSMFPFFSNVIFWHLMPILVFRLPFIFHEVKVNAQALCLVNAVLMVFIFFETLRVKSDEQFLTDIKFGLIGVVSCLFILLMSVFAIGHVDSTILCYIYHPTISIIFFFMGAFVSYFSDSYIQPPYEKMPYAACNGYVWALGIIHLIVFGVATIITVSMIFCIRNSTYLLQFHWLECLCILNLSFFFSVDLYCACSINSYMIRRHQHYKWERSPEEGIIQHITIRKRNNVAAESIPDPIPFET</sequence>
<dbReference type="HOGENOM" id="CLU_079161_0_0_1"/>
<dbReference type="InParanoid" id="E3M187"/>
<dbReference type="Proteomes" id="UP000008281">
    <property type="component" value="Unassembled WGS sequence"/>
</dbReference>
<feature type="transmembrane region" description="Helical" evidence="1">
    <location>
        <begin position="205"/>
        <end position="223"/>
    </location>
</feature>
<dbReference type="AlphaFoldDB" id="E3M187"/>
<keyword evidence="1" id="KW-0812">Transmembrane</keyword>
<feature type="transmembrane region" description="Helical" evidence="1">
    <location>
        <begin position="66"/>
        <end position="85"/>
    </location>
</feature>
<evidence type="ECO:0000313" key="2">
    <source>
        <dbReference type="EMBL" id="EFO88880.1"/>
    </source>
</evidence>